<protein>
    <submittedName>
        <fullName evidence="1">Uncharacterized protein</fullName>
    </submittedName>
</protein>
<evidence type="ECO:0000313" key="1">
    <source>
        <dbReference type="EMBL" id="VFK46201.1"/>
    </source>
</evidence>
<organism evidence="1">
    <name type="scientific">Candidatus Kentrum sp. TC</name>
    <dbReference type="NCBI Taxonomy" id="2126339"/>
    <lineage>
        <taxon>Bacteria</taxon>
        <taxon>Pseudomonadati</taxon>
        <taxon>Pseudomonadota</taxon>
        <taxon>Gammaproteobacteria</taxon>
        <taxon>Candidatus Kentrum</taxon>
    </lineage>
</organism>
<gene>
    <name evidence="1" type="ORF">BECKTC1821E_GA0114239_106012</name>
</gene>
<dbReference type="EMBL" id="CAADFT010000060">
    <property type="protein sequence ID" value="VFK46201.1"/>
    <property type="molecule type" value="Genomic_DNA"/>
</dbReference>
<dbReference type="AlphaFoldDB" id="A0A450YX93"/>
<proteinExistence type="predicted"/>
<sequence length="69" mass="8013">MVSNHIRSCFVKKLCTLKDFIILWGVPVVTQPEKSTLDDSALWQHSKGVFDLFRDVHFQAQYLLDKFDG</sequence>
<accession>A0A450YX93</accession>
<name>A0A450YX93_9GAMM</name>
<reference evidence="1" key="1">
    <citation type="submission" date="2019-02" db="EMBL/GenBank/DDBJ databases">
        <authorList>
            <person name="Gruber-Vodicka R. H."/>
            <person name="Seah K. B. B."/>
        </authorList>
    </citation>
    <scope>NUCLEOTIDE SEQUENCE</scope>
    <source>
        <strain evidence="1">BECK_BZ125</strain>
    </source>
</reference>